<evidence type="ECO:0000313" key="3">
    <source>
        <dbReference type="Proteomes" id="UP000625711"/>
    </source>
</evidence>
<feature type="region of interest" description="Disordered" evidence="1">
    <location>
        <begin position="1"/>
        <end position="34"/>
    </location>
</feature>
<dbReference type="Proteomes" id="UP000625711">
    <property type="component" value="Unassembled WGS sequence"/>
</dbReference>
<feature type="non-terminal residue" evidence="2">
    <location>
        <position position="1"/>
    </location>
</feature>
<dbReference type="EMBL" id="JAACXV010003299">
    <property type="protein sequence ID" value="KAF7277242.1"/>
    <property type="molecule type" value="Genomic_DNA"/>
</dbReference>
<accession>A0A834INH0</accession>
<proteinExistence type="predicted"/>
<evidence type="ECO:0000313" key="2">
    <source>
        <dbReference type="EMBL" id="KAF7277242.1"/>
    </source>
</evidence>
<name>A0A834INH0_RHYFE</name>
<organism evidence="2 3">
    <name type="scientific">Rhynchophorus ferrugineus</name>
    <name type="common">Red palm weevil</name>
    <name type="synonym">Curculio ferrugineus</name>
    <dbReference type="NCBI Taxonomy" id="354439"/>
    <lineage>
        <taxon>Eukaryota</taxon>
        <taxon>Metazoa</taxon>
        <taxon>Ecdysozoa</taxon>
        <taxon>Arthropoda</taxon>
        <taxon>Hexapoda</taxon>
        <taxon>Insecta</taxon>
        <taxon>Pterygota</taxon>
        <taxon>Neoptera</taxon>
        <taxon>Endopterygota</taxon>
        <taxon>Coleoptera</taxon>
        <taxon>Polyphaga</taxon>
        <taxon>Cucujiformia</taxon>
        <taxon>Curculionidae</taxon>
        <taxon>Dryophthorinae</taxon>
        <taxon>Rhynchophorus</taxon>
    </lineage>
</organism>
<protein>
    <submittedName>
        <fullName evidence="2">Uncharacterized protein</fullName>
    </submittedName>
</protein>
<dbReference type="AlphaFoldDB" id="A0A834INH0"/>
<comment type="caution">
    <text evidence="2">The sequence shown here is derived from an EMBL/GenBank/DDBJ whole genome shotgun (WGS) entry which is preliminary data.</text>
</comment>
<gene>
    <name evidence="2" type="ORF">GWI33_009013</name>
</gene>
<reference evidence="2" key="1">
    <citation type="submission" date="2020-08" db="EMBL/GenBank/DDBJ databases">
        <title>Genome sequencing and assembly of the red palm weevil Rhynchophorus ferrugineus.</title>
        <authorList>
            <person name="Dias G.B."/>
            <person name="Bergman C.M."/>
            <person name="Manee M."/>
        </authorList>
    </citation>
    <scope>NUCLEOTIDE SEQUENCE</scope>
    <source>
        <strain evidence="2">AA-2017</strain>
        <tissue evidence="2">Whole larva</tissue>
    </source>
</reference>
<sequence length="34" mass="3669">ADRNSTGTGERPKMQKQAKRKGAGGDEAEHKSEL</sequence>
<evidence type="ECO:0000256" key="1">
    <source>
        <dbReference type="SAM" id="MobiDB-lite"/>
    </source>
</evidence>
<keyword evidence="3" id="KW-1185">Reference proteome</keyword>
<feature type="compositionally biased region" description="Basic and acidic residues" evidence="1">
    <location>
        <begin position="23"/>
        <end position="34"/>
    </location>
</feature>